<accession>A0A1L3F6G4</accession>
<name>A0A1L3F6G4_BRAJP</name>
<organism evidence="7 8">
    <name type="scientific">Bradyrhizobium japonicum</name>
    <dbReference type="NCBI Taxonomy" id="375"/>
    <lineage>
        <taxon>Bacteria</taxon>
        <taxon>Pseudomonadati</taxon>
        <taxon>Pseudomonadota</taxon>
        <taxon>Alphaproteobacteria</taxon>
        <taxon>Hyphomicrobiales</taxon>
        <taxon>Nitrobacteraceae</taxon>
        <taxon>Bradyrhizobium</taxon>
    </lineage>
</organism>
<keyword evidence="2" id="KW-1003">Cell membrane</keyword>
<comment type="subcellular location">
    <subcellularLocation>
        <location evidence="1">Cell membrane</location>
        <topology evidence="1">Multi-pass membrane protein</topology>
    </subcellularLocation>
</comment>
<dbReference type="EMBL" id="CP017637">
    <property type="protein sequence ID" value="APG08867.1"/>
    <property type="molecule type" value="Genomic_DNA"/>
</dbReference>
<evidence type="ECO:0008006" key="9">
    <source>
        <dbReference type="Google" id="ProtNLM"/>
    </source>
</evidence>
<keyword evidence="5 6" id="KW-0472">Membrane</keyword>
<evidence type="ECO:0000256" key="5">
    <source>
        <dbReference type="ARBA" id="ARBA00023136"/>
    </source>
</evidence>
<dbReference type="Proteomes" id="UP000181962">
    <property type="component" value="Chromosome"/>
</dbReference>
<feature type="transmembrane region" description="Helical" evidence="6">
    <location>
        <begin position="89"/>
        <end position="107"/>
    </location>
</feature>
<dbReference type="PANTHER" id="PTHR30482">
    <property type="entry name" value="HIGH-AFFINITY BRANCHED-CHAIN AMINO ACID TRANSPORT SYSTEM PERMEASE"/>
    <property type="match status" value="1"/>
</dbReference>
<evidence type="ECO:0000256" key="3">
    <source>
        <dbReference type="ARBA" id="ARBA00022692"/>
    </source>
</evidence>
<dbReference type="Pfam" id="PF02653">
    <property type="entry name" value="BPD_transp_2"/>
    <property type="match status" value="1"/>
</dbReference>
<dbReference type="InterPro" id="IPR043428">
    <property type="entry name" value="LivM-like"/>
</dbReference>
<feature type="transmembrane region" description="Helical" evidence="6">
    <location>
        <begin position="265"/>
        <end position="284"/>
    </location>
</feature>
<dbReference type="OrthoDB" id="9814461at2"/>
<keyword evidence="4 6" id="KW-1133">Transmembrane helix</keyword>
<protein>
    <recommendedName>
        <fullName evidence="9">Branched-chain amino acid ABC transporter permease</fullName>
    </recommendedName>
</protein>
<keyword evidence="3 6" id="KW-0812">Transmembrane</keyword>
<feature type="transmembrane region" description="Helical" evidence="6">
    <location>
        <begin position="222"/>
        <end position="244"/>
    </location>
</feature>
<gene>
    <name evidence="7" type="ORF">BKD09_11040</name>
</gene>
<evidence type="ECO:0000313" key="7">
    <source>
        <dbReference type="EMBL" id="APG08867.1"/>
    </source>
</evidence>
<evidence type="ECO:0000256" key="1">
    <source>
        <dbReference type="ARBA" id="ARBA00004651"/>
    </source>
</evidence>
<evidence type="ECO:0000256" key="6">
    <source>
        <dbReference type="SAM" id="Phobius"/>
    </source>
</evidence>
<evidence type="ECO:0000256" key="4">
    <source>
        <dbReference type="ARBA" id="ARBA00022989"/>
    </source>
</evidence>
<feature type="transmembrane region" description="Helical" evidence="6">
    <location>
        <begin position="12"/>
        <end position="28"/>
    </location>
</feature>
<dbReference type="GO" id="GO:0005886">
    <property type="term" value="C:plasma membrane"/>
    <property type="evidence" value="ECO:0007669"/>
    <property type="project" value="UniProtKB-SubCell"/>
</dbReference>
<dbReference type="RefSeq" id="WP_071909854.1">
    <property type="nucleotide sequence ID" value="NZ_CP017637.1"/>
</dbReference>
<dbReference type="PANTHER" id="PTHR30482:SF10">
    <property type="entry name" value="HIGH-AFFINITY BRANCHED-CHAIN AMINO ACID TRANSPORT PROTEIN BRAE"/>
    <property type="match status" value="1"/>
</dbReference>
<proteinExistence type="predicted"/>
<dbReference type="CDD" id="cd06581">
    <property type="entry name" value="TM_PBP1_LivM_like"/>
    <property type="match status" value="1"/>
</dbReference>
<feature type="transmembrane region" description="Helical" evidence="6">
    <location>
        <begin position="62"/>
        <end position="82"/>
    </location>
</feature>
<dbReference type="AlphaFoldDB" id="A0A1L3F6G4"/>
<dbReference type="GO" id="GO:0015658">
    <property type="term" value="F:branched-chain amino acid transmembrane transporter activity"/>
    <property type="evidence" value="ECO:0007669"/>
    <property type="project" value="InterPro"/>
</dbReference>
<feature type="transmembrane region" description="Helical" evidence="6">
    <location>
        <begin position="188"/>
        <end position="210"/>
    </location>
</feature>
<evidence type="ECO:0000313" key="8">
    <source>
        <dbReference type="Proteomes" id="UP000181962"/>
    </source>
</evidence>
<reference evidence="7 8" key="1">
    <citation type="submission" date="2016-11" db="EMBL/GenBank/DDBJ databases">
        <title>Complete Genome Sequence of Bradyrhizobium sp. strain J5, an isolated from soybean nodule in Hokkaido.</title>
        <authorList>
            <person name="Kanehara K."/>
        </authorList>
    </citation>
    <scope>NUCLEOTIDE SEQUENCE [LARGE SCALE GENOMIC DNA]</scope>
    <source>
        <strain evidence="7 8">J5</strain>
    </source>
</reference>
<feature type="transmembrane region" description="Helical" evidence="6">
    <location>
        <begin position="137"/>
        <end position="154"/>
    </location>
</feature>
<dbReference type="InterPro" id="IPR001851">
    <property type="entry name" value="ABC_transp_permease"/>
</dbReference>
<sequence>MSAFFNDYYLNIAVMTCLWAALSGAWNLMAGYGGLVSLGQSAFFGIGAYVTAIAFTRYGVSPWLGLIAGIFITTGLAVAISWPCFRLRGAFFSLATLVFPIAMEIVANNWSDLTRGPSGIAIPFQPGISTFIFSSRWAYLVAAFALMMTVYAITRWMHRGRLGLYLIAVRDDEATAASMGIKTVKVKLIVTMISAALTAVGGFFYAQYILFLDPPSVFSINISVQIALLSIIGGLGTPLGPIVGSLVMTPLDGVLSQFFGGGPRLLIYGAVLLGTVLLAPRGIVGTLKAWRPT</sequence>
<evidence type="ECO:0000256" key="2">
    <source>
        <dbReference type="ARBA" id="ARBA00022475"/>
    </source>
</evidence>
<feature type="transmembrane region" description="Helical" evidence="6">
    <location>
        <begin position="35"/>
        <end position="56"/>
    </location>
</feature>